<accession>A0ABS7FZW0</accession>
<proteinExistence type="inferred from homology"/>
<protein>
    <submittedName>
        <fullName evidence="2">SDR family oxidoreductase</fullName>
    </submittedName>
</protein>
<evidence type="ECO:0000313" key="2">
    <source>
        <dbReference type="EMBL" id="MBW8485989.1"/>
    </source>
</evidence>
<dbReference type="PANTHER" id="PTHR42879:SF6">
    <property type="entry name" value="NADPH-DEPENDENT REDUCTASE BACG"/>
    <property type="match status" value="1"/>
</dbReference>
<dbReference type="Proteomes" id="UP000774570">
    <property type="component" value="Unassembled WGS sequence"/>
</dbReference>
<evidence type="ECO:0000256" key="1">
    <source>
        <dbReference type="ARBA" id="ARBA00006484"/>
    </source>
</evidence>
<dbReference type="RefSeq" id="WP_220169231.1">
    <property type="nucleotide sequence ID" value="NZ_JAIBOA010000020.1"/>
</dbReference>
<organism evidence="2 3">
    <name type="scientific">Actinomadura parmotrematis</name>
    <dbReference type="NCBI Taxonomy" id="2864039"/>
    <lineage>
        <taxon>Bacteria</taxon>
        <taxon>Bacillati</taxon>
        <taxon>Actinomycetota</taxon>
        <taxon>Actinomycetes</taxon>
        <taxon>Streptosporangiales</taxon>
        <taxon>Thermomonosporaceae</taxon>
        <taxon>Actinomadura</taxon>
    </lineage>
</organism>
<dbReference type="InterPro" id="IPR002347">
    <property type="entry name" value="SDR_fam"/>
</dbReference>
<keyword evidence="3" id="KW-1185">Reference proteome</keyword>
<dbReference type="EMBL" id="JAIBOA010000020">
    <property type="protein sequence ID" value="MBW8485989.1"/>
    <property type="molecule type" value="Genomic_DNA"/>
</dbReference>
<comment type="similarity">
    <text evidence="1">Belongs to the short-chain dehydrogenases/reductases (SDR) family.</text>
</comment>
<gene>
    <name evidence="2" type="ORF">K1Y72_26680</name>
</gene>
<reference evidence="2 3" key="1">
    <citation type="submission" date="2021-07" db="EMBL/GenBank/DDBJ databases">
        <title>Actinomadura sp. PM05-2 isolated from lichen.</title>
        <authorList>
            <person name="Somphong A."/>
            <person name="Phongsopitanun W."/>
            <person name="Tanasupawat S."/>
            <person name="Peongsungnone V."/>
        </authorList>
    </citation>
    <scope>NUCLEOTIDE SEQUENCE [LARGE SCALE GENOMIC DNA]</scope>
    <source>
        <strain evidence="2 3">PM05-2</strain>
    </source>
</reference>
<evidence type="ECO:0000313" key="3">
    <source>
        <dbReference type="Proteomes" id="UP000774570"/>
    </source>
</evidence>
<dbReference type="PANTHER" id="PTHR42879">
    <property type="entry name" value="3-OXOACYL-(ACYL-CARRIER-PROTEIN) REDUCTASE"/>
    <property type="match status" value="1"/>
</dbReference>
<dbReference type="Gene3D" id="3.40.50.720">
    <property type="entry name" value="NAD(P)-binding Rossmann-like Domain"/>
    <property type="match status" value="1"/>
</dbReference>
<sequence length="248" mass="24516">MDLGLQGRRAAVAAATSGLGLATAKALHAEGARVAICGRDRGRLDAAVGEIGEGVHGVVADVGTPEGAAGFVEAAQDALGGVDVLVVNAGGPPAGDFAQTPVDAYRAALDLNLMSVVAMCKAAVPAMRERGWGRVVAITSLSVRQPIGGLILSNTARAGATGFLKTLALEVAGDGVTVNSLLPGSHDTARLRSLWGGSLEEAGASIPAGRVGDAGDFGAFAAFLCSAQAGFVTGGAIAVDGGEYRALL</sequence>
<name>A0ABS7FZW0_9ACTN</name>
<dbReference type="PRINTS" id="PR00081">
    <property type="entry name" value="GDHRDH"/>
</dbReference>
<dbReference type="InterPro" id="IPR036291">
    <property type="entry name" value="NAD(P)-bd_dom_sf"/>
</dbReference>
<dbReference type="Pfam" id="PF13561">
    <property type="entry name" value="adh_short_C2"/>
    <property type="match status" value="1"/>
</dbReference>
<comment type="caution">
    <text evidence="2">The sequence shown here is derived from an EMBL/GenBank/DDBJ whole genome shotgun (WGS) entry which is preliminary data.</text>
</comment>
<dbReference type="SUPFAM" id="SSF51735">
    <property type="entry name" value="NAD(P)-binding Rossmann-fold domains"/>
    <property type="match status" value="1"/>
</dbReference>
<dbReference type="InterPro" id="IPR050259">
    <property type="entry name" value="SDR"/>
</dbReference>